<dbReference type="OMA" id="RNPYVLC"/>
<evidence type="ECO:0000313" key="6">
    <source>
        <dbReference type="EnsemblMetazoa" id="ASTEI10443-PA"/>
    </source>
</evidence>
<evidence type="ECO:0000313" key="7">
    <source>
        <dbReference type="Proteomes" id="UP000076408"/>
    </source>
</evidence>
<keyword evidence="7" id="KW-1185">Reference proteome</keyword>
<evidence type="ECO:0000256" key="4">
    <source>
        <dbReference type="ARBA" id="ARBA00023170"/>
    </source>
</evidence>
<dbReference type="VEuPathDB" id="VectorBase:ASTEI20_038841"/>
<keyword evidence="2" id="KW-0238">DNA-binding</keyword>
<evidence type="ECO:0000256" key="3">
    <source>
        <dbReference type="ARBA" id="ARBA00023163"/>
    </source>
</evidence>
<proteinExistence type="predicted"/>
<evidence type="ECO:0000256" key="2">
    <source>
        <dbReference type="ARBA" id="ARBA00023125"/>
    </source>
</evidence>
<dbReference type="InterPro" id="IPR050200">
    <property type="entry name" value="Nuclear_hormone_rcpt_NR3"/>
</dbReference>
<name>A0A182YPQ7_ANOST</name>
<evidence type="ECO:0000256" key="5">
    <source>
        <dbReference type="ARBA" id="ARBA00023242"/>
    </source>
</evidence>
<keyword evidence="5" id="KW-0539">Nucleus</keyword>
<dbReference type="GO" id="GO:0003677">
    <property type="term" value="F:DNA binding"/>
    <property type="evidence" value="ECO:0007669"/>
    <property type="project" value="UniProtKB-KW"/>
</dbReference>
<keyword evidence="4" id="KW-0675">Receptor</keyword>
<dbReference type="STRING" id="30069.A0A182YPQ7"/>
<dbReference type="Proteomes" id="UP000076408">
    <property type="component" value="Unassembled WGS sequence"/>
</dbReference>
<dbReference type="VEuPathDB" id="VectorBase:ASTE003672"/>
<accession>A0A182YPQ7</accession>
<organism evidence="6 7">
    <name type="scientific">Anopheles stephensi</name>
    <name type="common">Indo-Pakistan malaria mosquito</name>
    <dbReference type="NCBI Taxonomy" id="30069"/>
    <lineage>
        <taxon>Eukaryota</taxon>
        <taxon>Metazoa</taxon>
        <taxon>Ecdysozoa</taxon>
        <taxon>Arthropoda</taxon>
        <taxon>Hexapoda</taxon>
        <taxon>Insecta</taxon>
        <taxon>Pterygota</taxon>
        <taxon>Neoptera</taxon>
        <taxon>Endopterygota</taxon>
        <taxon>Diptera</taxon>
        <taxon>Nematocera</taxon>
        <taxon>Culicoidea</taxon>
        <taxon>Culicidae</taxon>
        <taxon>Anophelinae</taxon>
        <taxon>Anopheles</taxon>
    </lineage>
</organism>
<protein>
    <recommendedName>
        <fullName evidence="8">NR LBD domain-containing protein</fullName>
    </recommendedName>
</protein>
<sequence>MPFRNPYVLCAVEVELESIQERYIQVLRSYLQHTVPHNPNRLSDLLAHIPEIQTAASLLLESKMFYVPFVLNSANIR</sequence>
<dbReference type="SUPFAM" id="SSF48508">
    <property type="entry name" value="Nuclear receptor ligand-binding domain"/>
    <property type="match status" value="1"/>
</dbReference>
<dbReference type="Gene3D" id="1.10.565.10">
    <property type="entry name" value="Retinoid X Receptor"/>
    <property type="match status" value="1"/>
</dbReference>
<evidence type="ECO:0000256" key="1">
    <source>
        <dbReference type="ARBA" id="ARBA00023015"/>
    </source>
</evidence>
<keyword evidence="1" id="KW-0805">Transcription regulation</keyword>
<dbReference type="VEuPathDB" id="VectorBase:ASTEI10443"/>
<dbReference type="InterPro" id="IPR035500">
    <property type="entry name" value="NHR-like_dom_sf"/>
</dbReference>
<keyword evidence="3" id="KW-0804">Transcription</keyword>
<evidence type="ECO:0008006" key="8">
    <source>
        <dbReference type="Google" id="ProtNLM"/>
    </source>
</evidence>
<dbReference type="EnsemblMetazoa" id="ASTEI10443-RA">
    <property type="protein sequence ID" value="ASTEI10443-PA"/>
    <property type="gene ID" value="ASTEI10443"/>
</dbReference>
<dbReference type="AlphaFoldDB" id="A0A182YPQ7"/>
<reference evidence="6" key="2">
    <citation type="submission" date="2020-05" db="UniProtKB">
        <authorList>
            <consortium name="EnsemblMetazoa"/>
        </authorList>
    </citation>
    <scope>IDENTIFICATION</scope>
    <source>
        <strain evidence="6">Indian</strain>
    </source>
</reference>
<dbReference type="PANTHER" id="PTHR48092">
    <property type="entry name" value="KNIRPS-RELATED PROTEIN-RELATED"/>
    <property type="match status" value="1"/>
</dbReference>
<reference evidence="7" key="1">
    <citation type="journal article" date="2014" name="Genome Biol.">
        <title>Genome analysis of a major urban malaria vector mosquito, Anopheles stephensi.</title>
        <authorList>
            <person name="Jiang X."/>
            <person name="Peery A."/>
            <person name="Hall A.B."/>
            <person name="Sharma A."/>
            <person name="Chen X.G."/>
            <person name="Waterhouse R.M."/>
            <person name="Komissarov A."/>
            <person name="Riehle M.M."/>
            <person name="Shouche Y."/>
            <person name="Sharakhova M.V."/>
            <person name="Lawson D."/>
            <person name="Pakpour N."/>
            <person name="Arensburger P."/>
            <person name="Davidson V.L."/>
            <person name="Eiglmeier K."/>
            <person name="Emrich S."/>
            <person name="George P."/>
            <person name="Kennedy R.C."/>
            <person name="Mane S.P."/>
            <person name="Maslen G."/>
            <person name="Oringanje C."/>
            <person name="Qi Y."/>
            <person name="Settlage R."/>
            <person name="Tojo M."/>
            <person name="Tubio J.M."/>
            <person name="Unger M.F."/>
            <person name="Wang B."/>
            <person name="Vernick K.D."/>
            <person name="Ribeiro J.M."/>
            <person name="James A.A."/>
            <person name="Michel K."/>
            <person name="Riehle M.A."/>
            <person name="Luckhart S."/>
            <person name="Sharakhov I.V."/>
            <person name="Tu Z."/>
        </authorList>
    </citation>
    <scope>NUCLEOTIDE SEQUENCE [LARGE SCALE GENOMIC DNA]</scope>
    <source>
        <strain evidence="7">Indian</strain>
    </source>
</reference>